<dbReference type="AlphaFoldDB" id="T0YT09"/>
<name>T0YT09_9ZZZZ</name>
<keyword evidence="1" id="KW-0378">Hydrolase</keyword>
<reference evidence="1" key="1">
    <citation type="submission" date="2013-08" db="EMBL/GenBank/DDBJ databases">
        <authorList>
            <person name="Mendez C."/>
            <person name="Richter M."/>
            <person name="Ferrer M."/>
            <person name="Sanchez J."/>
        </authorList>
    </citation>
    <scope>NUCLEOTIDE SEQUENCE</scope>
</reference>
<dbReference type="EMBL" id="AUZZ01008198">
    <property type="protein sequence ID" value="EQD38701.1"/>
    <property type="molecule type" value="Genomic_DNA"/>
</dbReference>
<sequence length="149" mass="16636">MLEKSVLQQAKQDGIPMKYVYVPDYATQSKIVSGHVTPGYISSPAPMGVGDYGLMNQSGHVITYNYTTGSFMAAVNLTNLADFYLPDNAPQSVSLQLNAVLNNVALIGNASYSFWTQNVYFYESKDKYHPVPGQCVELHFNYSYPRHYT</sequence>
<protein>
    <submittedName>
        <fullName evidence="1">Peptidase A5, thermopsin</fullName>
        <ecNumber evidence="1">3.4.23.-</ecNumber>
    </submittedName>
</protein>
<dbReference type="EC" id="3.4.23.-" evidence="1"/>
<reference evidence="1" key="2">
    <citation type="journal article" date="2014" name="ISME J.">
        <title>Microbial stratification in low pH oxic and suboxic macroscopic growths along an acid mine drainage.</title>
        <authorList>
            <person name="Mendez-Garcia C."/>
            <person name="Mesa V."/>
            <person name="Sprenger R.R."/>
            <person name="Richter M."/>
            <person name="Diez M.S."/>
            <person name="Solano J."/>
            <person name="Bargiela R."/>
            <person name="Golyshina O.V."/>
            <person name="Manteca A."/>
            <person name="Ramos J.L."/>
            <person name="Gallego J.R."/>
            <person name="Llorente I."/>
            <person name="Martins Dos Santos V.A."/>
            <person name="Jensen O.N."/>
            <person name="Pelaez A.I."/>
            <person name="Sanchez J."/>
            <person name="Ferrer M."/>
        </authorList>
    </citation>
    <scope>NUCLEOTIDE SEQUENCE</scope>
</reference>
<evidence type="ECO:0000313" key="1">
    <source>
        <dbReference type="EMBL" id="EQD38701.1"/>
    </source>
</evidence>
<dbReference type="InterPro" id="IPR007981">
    <property type="entry name" value="Peptidase_A5"/>
</dbReference>
<feature type="non-terminal residue" evidence="1">
    <location>
        <position position="149"/>
    </location>
</feature>
<dbReference type="GO" id="GO:0016787">
    <property type="term" value="F:hydrolase activity"/>
    <property type="evidence" value="ECO:0007669"/>
    <property type="project" value="UniProtKB-KW"/>
</dbReference>
<gene>
    <name evidence="1" type="ORF">B2A_11362</name>
</gene>
<comment type="caution">
    <text evidence="1">The sequence shown here is derived from an EMBL/GenBank/DDBJ whole genome shotgun (WGS) entry which is preliminary data.</text>
</comment>
<accession>T0YT09</accession>
<dbReference type="Pfam" id="PF05317">
    <property type="entry name" value="Thermopsin"/>
    <property type="match status" value="1"/>
</dbReference>
<proteinExistence type="predicted"/>
<organism evidence="1">
    <name type="scientific">mine drainage metagenome</name>
    <dbReference type="NCBI Taxonomy" id="410659"/>
    <lineage>
        <taxon>unclassified sequences</taxon>
        <taxon>metagenomes</taxon>
        <taxon>ecological metagenomes</taxon>
    </lineage>
</organism>